<comment type="similarity">
    <text evidence="1 2">Belongs to the outer membrane factor (OMF) (TC 1.B.17) family.</text>
</comment>
<dbReference type="PATRIC" id="fig|1150469.3.peg.699"/>
<reference evidence="4 5" key="1">
    <citation type="submission" date="2012-02" db="EMBL/GenBank/DDBJ databases">
        <title>Shotgun genome sequence of Phaeospirillum photometricum DSM 122.</title>
        <authorList>
            <person name="Duquesne K."/>
            <person name="Sturgis J."/>
        </authorList>
    </citation>
    <scope>NUCLEOTIDE SEQUENCE [LARGE SCALE GENOMIC DNA]</scope>
    <source>
        <strain evidence="5">DSM122</strain>
    </source>
</reference>
<dbReference type="STRING" id="1150469.RSPPHO_00598"/>
<dbReference type="GO" id="GO:0015562">
    <property type="term" value="F:efflux transmembrane transporter activity"/>
    <property type="evidence" value="ECO:0007669"/>
    <property type="project" value="InterPro"/>
</dbReference>
<evidence type="ECO:0000256" key="2">
    <source>
        <dbReference type="RuleBase" id="RU362097"/>
    </source>
</evidence>
<dbReference type="Proteomes" id="UP000033220">
    <property type="component" value="Chromosome DSM 122"/>
</dbReference>
<comment type="subcellular location">
    <subcellularLocation>
        <location evidence="2">Cell membrane</location>
        <topology evidence="2">Lipid-anchor</topology>
    </subcellularLocation>
</comment>
<dbReference type="PANTHER" id="PTHR30203:SF33">
    <property type="entry name" value="BLR4455 PROTEIN"/>
    <property type="match status" value="1"/>
</dbReference>
<protein>
    <submittedName>
        <fullName evidence="4">RND efflux system, outer membrane lipoprotein,NodT</fullName>
    </submittedName>
</protein>
<keyword evidence="2" id="KW-0564">Palmitate</keyword>
<evidence type="ECO:0000256" key="3">
    <source>
        <dbReference type="SAM" id="MobiDB-lite"/>
    </source>
</evidence>
<dbReference type="AlphaFoldDB" id="H6SPV4"/>
<dbReference type="HOGENOM" id="CLU_012817_13_3_5"/>
<dbReference type="eggNOG" id="COG1538">
    <property type="taxonomic scope" value="Bacteria"/>
</dbReference>
<sequence length="399" mass="42980">MESARSQTRIQQADLWPQITAGSTLERSRTPADLSPSGKVMAANTVQASVQARWELDLWGRVHNLEASALARWLASDEARRAVALTVVAEVAHTWLLGRDLDERIALARRTTASRRDSARIARRRYEVGAAPRLDMTQADTLLGQAESAVIALEQRRDETLHALALLVGRPVEDTVVPLSALDAVVVRDLPPGVPSDLLEQRPDIRAAESRLRAAEADIGVARAAFFPRIALTGSMGTASAALDGLFSPGSGAWTLAESILTPVFDAGRLHGALSDAKAQRAAAVADYERTVQGAFRDVADALAARHWLGRQVEAQNRTLAALTERARLSDLRYRNGAAPHLEVLEAQRDLFAIEQTLIETRRARLSSEVTLFTALGGGPDAPSAPPTPVFETPTGTTP</sequence>
<evidence type="ECO:0000313" key="4">
    <source>
        <dbReference type="EMBL" id="CCG07224.1"/>
    </source>
</evidence>
<dbReference type="PANTHER" id="PTHR30203">
    <property type="entry name" value="OUTER MEMBRANE CATION EFFLUX PROTEIN"/>
    <property type="match status" value="1"/>
</dbReference>
<keyword evidence="2 4" id="KW-0449">Lipoprotein</keyword>
<dbReference type="Pfam" id="PF02321">
    <property type="entry name" value="OEP"/>
    <property type="match status" value="2"/>
</dbReference>
<dbReference type="InterPro" id="IPR003423">
    <property type="entry name" value="OMP_efflux"/>
</dbReference>
<dbReference type="Gene3D" id="2.20.200.10">
    <property type="entry name" value="Outer membrane efflux proteins (OEP)"/>
    <property type="match status" value="1"/>
</dbReference>
<dbReference type="GO" id="GO:0005886">
    <property type="term" value="C:plasma membrane"/>
    <property type="evidence" value="ECO:0007669"/>
    <property type="project" value="UniProtKB-SubCell"/>
</dbReference>
<keyword evidence="2" id="KW-1134">Transmembrane beta strand</keyword>
<evidence type="ECO:0000256" key="1">
    <source>
        <dbReference type="ARBA" id="ARBA00007613"/>
    </source>
</evidence>
<dbReference type="NCBIfam" id="TIGR01845">
    <property type="entry name" value="outer_NodT"/>
    <property type="match status" value="1"/>
</dbReference>
<accession>H6SPV4</accession>
<dbReference type="SUPFAM" id="SSF56954">
    <property type="entry name" value="Outer membrane efflux proteins (OEP)"/>
    <property type="match status" value="1"/>
</dbReference>
<proteinExistence type="inferred from homology"/>
<organism evidence="4 5">
    <name type="scientific">Pararhodospirillum photometricum DSM 122</name>
    <dbReference type="NCBI Taxonomy" id="1150469"/>
    <lineage>
        <taxon>Bacteria</taxon>
        <taxon>Pseudomonadati</taxon>
        <taxon>Pseudomonadota</taxon>
        <taxon>Alphaproteobacteria</taxon>
        <taxon>Rhodospirillales</taxon>
        <taxon>Rhodospirillaceae</taxon>
        <taxon>Pararhodospirillum</taxon>
    </lineage>
</organism>
<gene>
    <name evidence="4" type="ORF">RSPPHO_00598</name>
</gene>
<dbReference type="InterPro" id="IPR010131">
    <property type="entry name" value="MdtP/NodT-like"/>
</dbReference>
<dbReference type="KEGG" id="rpm:RSPPHO_00598"/>
<dbReference type="EMBL" id="HE663493">
    <property type="protein sequence ID" value="CCG07224.1"/>
    <property type="molecule type" value="Genomic_DNA"/>
</dbReference>
<keyword evidence="5" id="KW-1185">Reference proteome</keyword>
<dbReference type="Gene3D" id="1.20.1600.10">
    <property type="entry name" value="Outer membrane efflux proteins (OEP)"/>
    <property type="match status" value="1"/>
</dbReference>
<name>H6SPV4_PARPM</name>
<evidence type="ECO:0000313" key="5">
    <source>
        <dbReference type="Proteomes" id="UP000033220"/>
    </source>
</evidence>
<keyword evidence="2" id="KW-0472">Membrane</keyword>
<keyword evidence="2" id="KW-0812">Transmembrane</keyword>
<feature type="region of interest" description="Disordered" evidence="3">
    <location>
        <begin position="377"/>
        <end position="399"/>
    </location>
</feature>